<accession>A0A2V1DMQ3</accession>
<organism evidence="2 3">
    <name type="scientific">Periconia macrospinosa</name>
    <dbReference type="NCBI Taxonomy" id="97972"/>
    <lineage>
        <taxon>Eukaryota</taxon>
        <taxon>Fungi</taxon>
        <taxon>Dikarya</taxon>
        <taxon>Ascomycota</taxon>
        <taxon>Pezizomycotina</taxon>
        <taxon>Dothideomycetes</taxon>
        <taxon>Pleosporomycetidae</taxon>
        <taxon>Pleosporales</taxon>
        <taxon>Massarineae</taxon>
        <taxon>Periconiaceae</taxon>
        <taxon>Periconia</taxon>
    </lineage>
</organism>
<protein>
    <submittedName>
        <fullName evidence="2">Uncharacterized protein</fullName>
    </submittedName>
</protein>
<proteinExistence type="predicted"/>
<evidence type="ECO:0000313" key="3">
    <source>
        <dbReference type="Proteomes" id="UP000244855"/>
    </source>
</evidence>
<dbReference type="AlphaFoldDB" id="A0A2V1DMQ3"/>
<feature type="signal peptide" evidence="1">
    <location>
        <begin position="1"/>
        <end position="19"/>
    </location>
</feature>
<dbReference type="Proteomes" id="UP000244855">
    <property type="component" value="Unassembled WGS sequence"/>
</dbReference>
<keyword evidence="1" id="KW-0732">Signal</keyword>
<evidence type="ECO:0000256" key="1">
    <source>
        <dbReference type="SAM" id="SignalP"/>
    </source>
</evidence>
<reference evidence="2 3" key="1">
    <citation type="journal article" date="2018" name="Sci. Rep.">
        <title>Comparative genomics provides insights into the lifestyle and reveals functional heterogeneity of dark septate endophytic fungi.</title>
        <authorList>
            <person name="Knapp D.G."/>
            <person name="Nemeth J.B."/>
            <person name="Barry K."/>
            <person name="Hainaut M."/>
            <person name="Henrissat B."/>
            <person name="Johnson J."/>
            <person name="Kuo A."/>
            <person name="Lim J.H.P."/>
            <person name="Lipzen A."/>
            <person name="Nolan M."/>
            <person name="Ohm R.A."/>
            <person name="Tamas L."/>
            <person name="Grigoriev I.V."/>
            <person name="Spatafora J.W."/>
            <person name="Nagy L.G."/>
            <person name="Kovacs G.M."/>
        </authorList>
    </citation>
    <scope>NUCLEOTIDE SEQUENCE [LARGE SCALE GENOMIC DNA]</scope>
    <source>
        <strain evidence="2 3">DSE2036</strain>
    </source>
</reference>
<gene>
    <name evidence="2" type="ORF">DM02DRAFT_657239</name>
</gene>
<sequence>MKGFSTVIFASLLSQGVLAANPKLNQYRSVEDCKKDKNIISHSSPSMNDCRAIDTNTRAVYLVIGGGSAGQHFYKPGQAGRLQTGTCLEMTGPGEICKVLG</sequence>
<dbReference type="EMBL" id="KZ805411">
    <property type="protein sequence ID" value="PVH98539.1"/>
    <property type="molecule type" value="Genomic_DNA"/>
</dbReference>
<feature type="chain" id="PRO_5016014401" evidence="1">
    <location>
        <begin position="20"/>
        <end position="101"/>
    </location>
</feature>
<keyword evidence="3" id="KW-1185">Reference proteome</keyword>
<name>A0A2V1DMQ3_9PLEO</name>
<evidence type="ECO:0000313" key="2">
    <source>
        <dbReference type="EMBL" id="PVH98539.1"/>
    </source>
</evidence>